<protein>
    <submittedName>
        <fullName evidence="2">Protein of uncharacterized function (DUF3348)</fullName>
    </submittedName>
</protein>
<reference evidence="2 3" key="1">
    <citation type="submission" date="2015-09" db="EMBL/GenBank/DDBJ databases">
        <authorList>
            <person name="Jackson K.R."/>
            <person name="Lunt B.L."/>
            <person name="Fisher J.N.B."/>
            <person name="Gardner A.V."/>
            <person name="Bailey M.E."/>
            <person name="Deus L.M."/>
            <person name="Earl A.S."/>
            <person name="Gibby P.D."/>
            <person name="Hartmann K.A."/>
            <person name="Liu J.E."/>
            <person name="Manci A.M."/>
            <person name="Nielsen D.A."/>
            <person name="Solomon M.B."/>
            <person name="Breakwell D.P."/>
            <person name="Burnett S.H."/>
            <person name="Grose J.H."/>
        </authorList>
    </citation>
    <scope>NUCLEOTIDE SEQUENCE [LARGE SCALE GENOMIC DNA]</scope>
    <source>
        <strain evidence="2 3">2789STDY5608636</strain>
    </source>
</reference>
<dbReference type="RefSeq" id="WP_043214905.1">
    <property type="nucleotide sequence ID" value="NZ_CAJGUP010000062.1"/>
</dbReference>
<dbReference type="EMBL" id="CYTV01000002">
    <property type="protein sequence ID" value="CUI50287.1"/>
    <property type="molecule type" value="Genomic_DNA"/>
</dbReference>
<dbReference type="InterPro" id="IPR021783">
    <property type="entry name" value="DUF3348"/>
</dbReference>
<dbReference type="KEGG" id="bpdz:BBN53_04480"/>
<dbReference type="EMBL" id="CP016440">
    <property type="protein sequence ID" value="ANY15214.1"/>
    <property type="molecule type" value="Genomic_DNA"/>
</dbReference>
<accession>A0A0J6C4T7</accession>
<reference evidence="1 4" key="2">
    <citation type="submission" date="2016-07" db="EMBL/GenBank/DDBJ databases">
        <title>Complete genome sequences of Bordetella pseudohinzii.</title>
        <authorList>
            <person name="Spilker T."/>
            <person name="Darrah R."/>
            <person name="LiPuma J.J."/>
        </authorList>
    </citation>
    <scope>NUCLEOTIDE SEQUENCE [LARGE SCALE GENOMIC DNA]</scope>
    <source>
        <strain evidence="1 4">HI4681</strain>
    </source>
</reference>
<evidence type="ECO:0000313" key="2">
    <source>
        <dbReference type="EMBL" id="CUI50287.1"/>
    </source>
</evidence>
<dbReference type="Proteomes" id="UP000092950">
    <property type="component" value="Chromosome"/>
</dbReference>
<dbReference type="Pfam" id="PF11828">
    <property type="entry name" value="DUF3348"/>
    <property type="match status" value="1"/>
</dbReference>
<proteinExistence type="predicted"/>
<name>A0A0J6C4T7_9BORD</name>
<organism evidence="2 3">
    <name type="scientific">Bordetella pseudohinzii</name>
    <dbReference type="NCBI Taxonomy" id="1331258"/>
    <lineage>
        <taxon>Bacteria</taxon>
        <taxon>Pseudomonadati</taxon>
        <taxon>Pseudomonadota</taxon>
        <taxon>Betaproteobacteria</taxon>
        <taxon>Burkholderiales</taxon>
        <taxon>Alcaligenaceae</taxon>
        <taxon>Bordetella</taxon>
    </lineage>
</organism>
<evidence type="ECO:0000313" key="4">
    <source>
        <dbReference type="Proteomes" id="UP000092950"/>
    </source>
</evidence>
<evidence type="ECO:0000313" key="3">
    <source>
        <dbReference type="Proteomes" id="UP000053096"/>
    </source>
</evidence>
<accession>A0A0M7D979</accession>
<keyword evidence="4" id="KW-1185">Reference proteome</keyword>
<dbReference type="AlphaFoldDB" id="A0A0J6C4T7"/>
<gene>
    <name evidence="1" type="ORF">BBN53_04480</name>
    <name evidence="2" type="ORF">ERS370011_00841</name>
</gene>
<dbReference type="Proteomes" id="UP000053096">
    <property type="component" value="Unassembled WGS sequence"/>
</dbReference>
<evidence type="ECO:0000313" key="1">
    <source>
        <dbReference type="EMBL" id="ANY15214.1"/>
    </source>
</evidence>
<sequence>MVQSSRRPGVGGPAFIRLLTRLTDADVPESGQLLSDHLSQWLGWTDGLALAAALNSKPVPGEARLDRVQERDLILLRAGLSNAIARDIKQRGPSPFQAKDAPAEDDYKTYRQLYLALQQTMETRIGNLRTRLRATLAASTPALTQLAVMDAIMERGLLPRERSLLAAVPGLLEKHFNRLREAEAAAPAEQPDARRGGWLERFRKDMQSVLLAELDVRLQPVEGLLAALRAR</sequence>
<dbReference type="OrthoDB" id="5949373at2"/>